<proteinExistence type="predicted"/>
<accession>A0ABN1JWA5</accession>
<evidence type="ECO:0000256" key="1">
    <source>
        <dbReference type="SAM" id="SignalP"/>
    </source>
</evidence>
<dbReference type="InterPro" id="IPR036378">
    <property type="entry name" value="FAS1_dom_sf"/>
</dbReference>
<dbReference type="PANTHER" id="PTHR10900:SF77">
    <property type="entry name" value="FI19380P1"/>
    <property type="match status" value="1"/>
</dbReference>
<evidence type="ECO:0000259" key="2">
    <source>
        <dbReference type="PROSITE" id="PS50213"/>
    </source>
</evidence>
<feature type="signal peptide" evidence="1">
    <location>
        <begin position="1"/>
        <end position="19"/>
    </location>
</feature>
<dbReference type="Pfam" id="PF02469">
    <property type="entry name" value="Fasciclin"/>
    <property type="match status" value="2"/>
</dbReference>
<sequence>MKIISNISKFALILSVVFAFQSCSSDDDNNDGGTPEELNIVETALTAPNLSSLVAALQAADGNLDVVLSGNGPYTVLAPTNDAFATFLSDNGFASLDEVPTDVLSQILLNHVISANVTSTDLTTMGSGYTSTNADGVGGNKLSLYFNTSSGVTFNGISTVTTPDIDASNGTVHIVDAVIGLPDVVTFATADPNFSTLVTALTRDDLTFDYVTTLSTANGTAPAPFTVFAPTNDAFGDLLAELSLNSLSDIDEPTLKATLDHHAVAGANVRSTDLMDDMTVSTLGGDITANVTGGATLTDMNDRVSNIIAVDVQATNGVIHAIDKVILPPL</sequence>
<evidence type="ECO:0000313" key="4">
    <source>
        <dbReference type="Proteomes" id="UP001500736"/>
    </source>
</evidence>
<dbReference type="SMART" id="SM00554">
    <property type="entry name" value="FAS1"/>
    <property type="match status" value="2"/>
</dbReference>
<protein>
    <submittedName>
        <fullName evidence="3">Fasciclin domain-containing protein</fullName>
    </submittedName>
</protein>
<dbReference type="SUPFAM" id="SSF82153">
    <property type="entry name" value="FAS1 domain"/>
    <property type="match status" value="2"/>
</dbReference>
<dbReference type="Gene3D" id="2.30.180.10">
    <property type="entry name" value="FAS1 domain"/>
    <property type="match status" value="2"/>
</dbReference>
<dbReference type="PANTHER" id="PTHR10900">
    <property type="entry name" value="PERIOSTIN-RELATED"/>
    <property type="match status" value="1"/>
</dbReference>
<comment type="caution">
    <text evidence="3">The sequence shown here is derived from an EMBL/GenBank/DDBJ whole genome shotgun (WGS) entry which is preliminary data.</text>
</comment>
<dbReference type="PROSITE" id="PS50213">
    <property type="entry name" value="FAS1"/>
    <property type="match status" value="2"/>
</dbReference>
<feature type="chain" id="PRO_5046804623" evidence="1">
    <location>
        <begin position="20"/>
        <end position="330"/>
    </location>
</feature>
<gene>
    <name evidence="3" type="ORF">GCM10009431_25220</name>
</gene>
<dbReference type="PROSITE" id="PS51257">
    <property type="entry name" value="PROKAR_LIPOPROTEIN"/>
    <property type="match status" value="1"/>
</dbReference>
<dbReference type="InterPro" id="IPR000782">
    <property type="entry name" value="FAS1_domain"/>
</dbReference>
<feature type="domain" description="FAS1" evidence="2">
    <location>
        <begin position="37"/>
        <end position="179"/>
    </location>
</feature>
<organism evidence="3 4">
    <name type="scientific">Gaetbulibacter jejuensis</name>
    <dbReference type="NCBI Taxonomy" id="584607"/>
    <lineage>
        <taxon>Bacteria</taxon>
        <taxon>Pseudomonadati</taxon>
        <taxon>Bacteroidota</taxon>
        <taxon>Flavobacteriia</taxon>
        <taxon>Flavobacteriales</taxon>
        <taxon>Flavobacteriaceae</taxon>
        <taxon>Gaetbulibacter</taxon>
    </lineage>
</organism>
<keyword evidence="1" id="KW-0732">Signal</keyword>
<name>A0ABN1JWA5_9FLAO</name>
<evidence type="ECO:0000313" key="3">
    <source>
        <dbReference type="EMBL" id="GAA0747614.1"/>
    </source>
</evidence>
<dbReference type="InterPro" id="IPR050904">
    <property type="entry name" value="Adhesion/Biosynth-related"/>
</dbReference>
<dbReference type="EMBL" id="BAAAGF010000004">
    <property type="protein sequence ID" value="GAA0747614.1"/>
    <property type="molecule type" value="Genomic_DNA"/>
</dbReference>
<feature type="domain" description="FAS1" evidence="2">
    <location>
        <begin position="181"/>
        <end position="326"/>
    </location>
</feature>
<dbReference type="Proteomes" id="UP001500736">
    <property type="component" value="Unassembled WGS sequence"/>
</dbReference>
<dbReference type="RefSeq" id="WP_343798773.1">
    <property type="nucleotide sequence ID" value="NZ_BAAAGF010000004.1"/>
</dbReference>
<reference evidence="3 4" key="1">
    <citation type="journal article" date="2019" name="Int. J. Syst. Evol. Microbiol.">
        <title>The Global Catalogue of Microorganisms (GCM) 10K type strain sequencing project: providing services to taxonomists for standard genome sequencing and annotation.</title>
        <authorList>
            <consortium name="The Broad Institute Genomics Platform"/>
            <consortium name="The Broad Institute Genome Sequencing Center for Infectious Disease"/>
            <person name="Wu L."/>
            <person name="Ma J."/>
        </authorList>
    </citation>
    <scope>NUCLEOTIDE SEQUENCE [LARGE SCALE GENOMIC DNA]</scope>
    <source>
        <strain evidence="3 4">JCM 15976</strain>
    </source>
</reference>
<keyword evidence="4" id="KW-1185">Reference proteome</keyword>